<dbReference type="OrthoDB" id="9775851at2"/>
<gene>
    <name evidence="5" type="ordered locus">Caul_1847</name>
</gene>
<proteinExistence type="inferred from homology"/>
<evidence type="ECO:0000256" key="2">
    <source>
        <dbReference type="ARBA" id="ARBA00022801"/>
    </source>
</evidence>
<dbReference type="STRING" id="366602.Caul_1847"/>
<keyword evidence="2 3" id="KW-0378">Hydrolase</keyword>
<dbReference type="EMBL" id="CP000927">
    <property type="protein sequence ID" value="ABZ70976.1"/>
    <property type="molecule type" value="Genomic_DNA"/>
</dbReference>
<dbReference type="PANTHER" id="PTHR11559">
    <property type="entry name" value="CARBOXYLESTERASE"/>
    <property type="match status" value="1"/>
</dbReference>
<feature type="signal peptide" evidence="3">
    <location>
        <begin position="1"/>
        <end position="34"/>
    </location>
</feature>
<dbReference type="Pfam" id="PF00135">
    <property type="entry name" value="COesterase"/>
    <property type="match status" value="1"/>
</dbReference>
<dbReference type="ESTHER" id="causk-b0t4m4">
    <property type="family name" value="Carb_B_Bacteria"/>
</dbReference>
<dbReference type="InterPro" id="IPR006311">
    <property type="entry name" value="TAT_signal"/>
</dbReference>
<name>B0T4M4_CAUSK</name>
<dbReference type="InterPro" id="IPR019826">
    <property type="entry name" value="Carboxylesterase_B_AS"/>
</dbReference>
<dbReference type="SUPFAM" id="SSF53474">
    <property type="entry name" value="alpha/beta-Hydrolases"/>
    <property type="match status" value="1"/>
</dbReference>
<dbReference type="Gene3D" id="3.40.50.1820">
    <property type="entry name" value="alpha/beta hydrolase"/>
    <property type="match status" value="1"/>
</dbReference>
<feature type="domain" description="Carboxylesterase type B" evidence="4">
    <location>
        <begin position="43"/>
        <end position="530"/>
    </location>
</feature>
<feature type="chain" id="PRO_5005122462" description="Carboxylic ester hydrolase" evidence="3">
    <location>
        <begin position="35"/>
        <end position="556"/>
    </location>
</feature>
<protein>
    <recommendedName>
        <fullName evidence="3">Carboxylic ester hydrolase</fullName>
        <ecNumber evidence="3">3.1.1.-</ecNumber>
    </recommendedName>
</protein>
<comment type="similarity">
    <text evidence="1 3">Belongs to the type-B carboxylesterase/lipase family.</text>
</comment>
<evidence type="ECO:0000256" key="3">
    <source>
        <dbReference type="RuleBase" id="RU361235"/>
    </source>
</evidence>
<dbReference type="PROSITE" id="PS00122">
    <property type="entry name" value="CARBOXYLESTERASE_B_1"/>
    <property type="match status" value="1"/>
</dbReference>
<dbReference type="PROSITE" id="PS51318">
    <property type="entry name" value="TAT"/>
    <property type="match status" value="1"/>
</dbReference>
<dbReference type="GO" id="GO:0016787">
    <property type="term" value="F:hydrolase activity"/>
    <property type="evidence" value="ECO:0007669"/>
    <property type="project" value="UniProtKB-KW"/>
</dbReference>
<evidence type="ECO:0000313" key="5">
    <source>
        <dbReference type="EMBL" id="ABZ70976.1"/>
    </source>
</evidence>
<organism evidence="5">
    <name type="scientific">Caulobacter sp. (strain K31)</name>
    <dbReference type="NCBI Taxonomy" id="366602"/>
    <lineage>
        <taxon>Bacteria</taxon>
        <taxon>Pseudomonadati</taxon>
        <taxon>Pseudomonadota</taxon>
        <taxon>Alphaproteobacteria</taxon>
        <taxon>Caulobacterales</taxon>
        <taxon>Caulobacteraceae</taxon>
        <taxon>Caulobacter</taxon>
    </lineage>
</organism>
<dbReference type="KEGG" id="cak:Caul_1847"/>
<evidence type="ECO:0000256" key="1">
    <source>
        <dbReference type="ARBA" id="ARBA00005964"/>
    </source>
</evidence>
<accession>B0T4M4</accession>
<dbReference type="eggNOG" id="COG2272">
    <property type="taxonomic scope" value="Bacteria"/>
</dbReference>
<keyword evidence="3" id="KW-0732">Signal</keyword>
<reference evidence="5" key="1">
    <citation type="submission" date="2008-01" db="EMBL/GenBank/DDBJ databases">
        <title>Complete sequence of chromosome of Caulobacter sp. K31.</title>
        <authorList>
            <consortium name="US DOE Joint Genome Institute"/>
            <person name="Copeland A."/>
            <person name="Lucas S."/>
            <person name="Lapidus A."/>
            <person name="Barry K."/>
            <person name="Glavina del Rio T."/>
            <person name="Dalin E."/>
            <person name="Tice H."/>
            <person name="Pitluck S."/>
            <person name="Bruce D."/>
            <person name="Goodwin L."/>
            <person name="Thompson L.S."/>
            <person name="Brettin T."/>
            <person name="Detter J.C."/>
            <person name="Han C."/>
            <person name="Schmutz J."/>
            <person name="Larimer F."/>
            <person name="Land M."/>
            <person name="Hauser L."/>
            <person name="Kyrpides N."/>
            <person name="Kim E."/>
            <person name="Stephens C."/>
            <person name="Richardson P."/>
        </authorList>
    </citation>
    <scope>NUCLEOTIDE SEQUENCE [LARGE SCALE GENOMIC DNA]</scope>
    <source>
        <strain evidence="5">K31</strain>
    </source>
</reference>
<dbReference type="HOGENOM" id="CLU_006586_16_4_5"/>
<evidence type="ECO:0000259" key="4">
    <source>
        <dbReference type="Pfam" id="PF00135"/>
    </source>
</evidence>
<sequence precursor="true">MTSFIRDRGIDRRRLLAGGAAAAGALAAPLVARAADAPSESVEIAIAEGRLRGLRTGGVDVYKGVPYGASVSGAGRFKPANPVAPWTGVRDATRLGTPSLQDPGTVYGVNEPAPGEDCLVLNLWTPAGGGKGKPVMFYSHGGGYTTGSGGSTAQDGSNLAREHDVVVVSTNHRLGVLGYLYMGELGGAEYAGSGNQGLSDIVLALKWVARNIAAFGGDPGNVTIFGESGGGAKTSCLYAMPSVAPLFSKAIIQSGPVVRVTTPDVAAQTTRMFLEQLGIAPADWRKVLDVPAPQILAAQKALNAKVKSDSGGWRGIQSLTPGTYGPIVDGGLLPRHPFDPAAPASAADKPLMIGWLDSEAAFFAWTGKDVEAFRLDEAGLKARLSGKFGDKAQTLIDTYRADRPGATPSDIYLAAASFHAMGAGSVVTAERKATQGRAPVYVYNIAYRSNRKMDGTDIELGAMHASDIPLVFNTVASPTTLAGDRADRFAAARNVSTMWANFARTGRPAAPGQPVWPAYDLKTRQTMVLDVGCSVVPDRFGAERKLWARLDPPTAG</sequence>
<dbReference type="EC" id="3.1.1.-" evidence="3"/>
<dbReference type="InterPro" id="IPR050309">
    <property type="entry name" value="Type-B_Carboxylest/Lipase"/>
</dbReference>
<dbReference type="InterPro" id="IPR029058">
    <property type="entry name" value="AB_hydrolase_fold"/>
</dbReference>
<dbReference type="AlphaFoldDB" id="B0T4M4"/>
<dbReference type="InterPro" id="IPR002018">
    <property type="entry name" value="CarbesteraseB"/>
</dbReference>